<organism evidence="1 2">
    <name type="scientific">Asbolus verrucosus</name>
    <name type="common">Desert ironclad beetle</name>
    <dbReference type="NCBI Taxonomy" id="1661398"/>
    <lineage>
        <taxon>Eukaryota</taxon>
        <taxon>Metazoa</taxon>
        <taxon>Ecdysozoa</taxon>
        <taxon>Arthropoda</taxon>
        <taxon>Hexapoda</taxon>
        <taxon>Insecta</taxon>
        <taxon>Pterygota</taxon>
        <taxon>Neoptera</taxon>
        <taxon>Endopterygota</taxon>
        <taxon>Coleoptera</taxon>
        <taxon>Polyphaga</taxon>
        <taxon>Cucujiformia</taxon>
        <taxon>Tenebrionidae</taxon>
        <taxon>Pimeliinae</taxon>
        <taxon>Asbolus</taxon>
    </lineage>
</organism>
<dbReference type="EMBL" id="QDEB01063370">
    <property type="protein sequence ID" value="RZC36293.1"/>
    <property type="molecule type" value="Genomic_DNA"/>
</dbReference>
<keyword evidence="2" id="KW-1185">Reference proteome</keyword>
<evidence type="ECO:0000313" key="2">
    <source>
        <dbReference type="Proteomes" id="UP000292052"/>
    </source>
</evidence>
<evidence type="ECO:0000313" key="1">
    <source>
        <dbReference type="EMBL" id="RZC36293.1"/>
    </source>
</evidence>
<gene>
    <name evidence="1" type="ORF">BDFB_001784</name>
</gene>
<dbReference type="AlphaFoldDB" id="A0A482VUH7"/>
<sequence>MEMSSPIISQKRGNMGY</sequence>
<reference evidence="1 2" key="1">
    <citation type="submission" date="2017-03" db="EMBL/GenBank/DDBJ databases">
        <title>Genome of the blue death feigning beetle - Asbolus verrucosus.</title>
        <authorList>
            <person name="Rider S.D."/>
        </authorList>
    </citation>
    <scope>NUCLEOTIDE SEQUENCE [LARGE SCALE GENOMIC DNA]</scope>
    <source>
        <strain evidence="1">Butters</strain>
        <tissue evidence="1">Head and leg muscle</tissue>
    </source>
</reference>
<comment type="caution">
    <text evidence="1">The sequence shown here is derived from an EMBL/GenBank/DDBJ whole genome shotgun (WGS) entry which is preliminary data.</text>
</comment>
<name>A0A482VUH7_ASBVE</name>
<accession>A0A482VUH7</accession>
<proteinExistence type="predicted"/>
<dbReference type="Proteomes" id="UP000292052">
    <property type="component" value="Unassembled WGS sequence"/>
</dbReference>
<protein>
    <submittedName>
        <fullName evidence="1">Uncharacterized protein</fullName>
    </submittedName>
</protein>